<dbReference type="InterPro" id="IPR005746">
    <property type="entry name" value="Thioredoxin"/>
</dbReference>
<evidence type="ECO:0000259" key="11">
    <source>
        <dbReference type="PROSITE" id="PS51352"/>
    </source>
</evidence>
<dbReference type="Gene3D" id="3.40.30.10">
    <property type="entry name" value="Glutaredoxin"/>
    <property type="match status" value="1"/>
</dbReference>
<proteinExistence type="inferred from homology"/>
<evidence type="ECO:0000256" key="4">
    <source>
        <dbReference type="ARBA" id="ARBA00022982"/>
    </source>
</evidence>
<evidence type="ECO:0000256" key="9">
    <source>
        <dbReference type="PIRSR" id="PIRSR000077-1"/>
    </source>
</evidence>
<comment type="similarity">
    <text evidence="1 8">Belongs to the thioredoxin family.</text>
</comment>
<dbReference type="PRINTS" id="PR00421">
    <property type="entry name" value="THIOREDOXIN"/>
</dbReference>
<dbReference type="PROSITE" id="PS00194">
    <property type="entry name" value="THIOREDOXIN_1"/>
    <property type="match status" value="1"/>
</dbReference>
<dbReference type="SUPFAM" id="SSF52833">
    <property type="entry name" value="Thioredoxin-like"/>
    <property type="match status" value="1"/>
</dbReference>
<feature type="domain" description="Thioredoxin" evidence="11">
    <location>
        <begin position="1"/>
        <end position="102"/>
    </location>
</feature>
<dbReference type="PROSITE" id="PS51352">
    <property type="entry name" value="THIOREDOXIN_2"/>
    <property type="match status" value="1"/>
</dbReference>
<dbReference type="PANTHER" id="PTHR45663:SF11">
    <property type="entry name" value="GEO12009P1"/>
    <property type="match status" value="1"/>
</dbReference>
<dbReference type="PANTHER" id="PTHR45663">
    <property type="entry name" value="GEO12009P1"/>
    <property type="match status" value="1"/>
</dbReference>
<evidence type="ECO:0000256" key="3">
    <source>
        <dbReference type="ARBA" id="ARBA00022448"/>
    </source>
</evidence>
<evidence type="ECO:0000256" key="10">
    <source>
        <dbReference type="PIRSR" id="PIRSR000077-4"/>
    </source>
</evidence>
<gene>
    <name evidence="12" type="ORF">CfP315_0277</name>
</gene>
<reference evidence="12" key="1">
    <citation type="journal article" date="2023" name="ISME J.">
        <title>Emergence of putative energy parasites within Clostridia revealed by genome analysis of a novel endosymbiotic clade.</title>
        <authorList>
            <person name="Takahashi K."/>
            <person name="Kuwahara H."/>
            <person name="Horikawa Y."/>
            <person name="Izawa K."/>
            <person name="Kato D."/>
            <person name="Inagaki T."/>
            <person name="Yuki M."/>
            <person name="Ohkuma M."/>
            <person name="Hongoh Y."/>
        </authorList>
    </citation>
    <scope>NUCLEOTIDE SEQUENCE</scope>
    <source>
        <strain evidence="12">CfP3-15</strain>
    </source>
</reference>
<evidence type="ECO:0000256" key="1">
    <source>
        <dbReference type="ARBA" id="ARBA00008987"/>
    </source>
</evidence>
<feature type="active site" description="Nucleophile" evidence="9">
    <location>
        <position position="27"/>
    </location>
</feature>
<keyword evidence="4" id="KW-0249">Electron transport</keyword>
<evidence type="ECO:0000256" key="8">
    <source>
        <dbReference type="PIRNR" id="PIRNR000077"/>
    </source>
</evidence>
<sequence length="102" mass="11871">MEVINEKNFEDKTNSGLVMLDFFASWCGPCKMMEPVIQSFFEENKEKIKFYKIDIDFSNEIASKMNIMSVPTFVFLRDGIEIKREIGAISKSRLQDMIESVQ</sequence>
<dbReference type="InterPro" id="IPR013766">
    <property type="entry name" value="Thioredoxin_domain"/>
</dbReference>
<evidence type="ECO:0000256" key="2">
    <source>
        <dbReference type="ARBA" id="ARBA00020570"/>
    </source>
</evidence>
<dbReference type="Pfam" id="PF00085">
    <property type="entry name" value="Thioredoxin"/>
    <property type="match status" value="1"/>
</dbReference>
<dbReference type="KEGG" id="ips:CfP315_0277"/>
<evidence type="ECO:0000313" key="12">
    <source>
        <dbReference type="EMBL" id="BED91754.1"/>
    </source>
</evidence>
<feature type="site" description="Deprotonates C-terminal active site Cys" evidence="9">
    <location>
        <position position="21"/>
    </location>
</feature>
<feature type="site" description="Contributes to redox potential value" evidence="9">
    <location>
        <position position="29"/>
    </location>
</feature>
<protein>
    <recommendedName>
        <fullName evidence="2 7">Thioredoxin</fullName>
    </recommendedName>
</protein>
<dbReference type="PIRSF" id="PIRSF000077">
    <property type="entry name" value="Thioredoxin"/>
    <property type="match status" value="1"/>
</dbReference>
<dbReference type="GO" id="GO:0015035">
    <property type="term" value="F:protein-disulfide reductase activity"/>
    <property type="evidence" value="ECO:0007669"/>
    <property type="project" value="UniProtKB-UniRule"/>
</dbReference>
<feature type="site" description="Contributes to redox potential value" evidence="9">
    <location>
        <position position="28"/>
    </location>
</feature>
<keyword evidence="5 10" id="KW-1015">Disulfide bond</keyword>
<feature type="active site" description="Nucleophile" evidence="9">
    <location>
        <position position="30"/>
    </location>
</feature>
<dbReference type="InterPro" id="IPR017937">
    <property type="entry name" value="Thioredoxin_CS"/>
</dbReference>
<dbReference type="GO" id="GO:0005737">
    <property type="term" value="C:cytoplasm"/>
    <property type="evidence" value="ECO:0007669"/>
    <property type="project" value="TreeGrafter"/>
</dbReference>
<dbReference type="AlphaFoldDB" id="A0AA48KYY9"/>
<dbReference type="InterPro" id="IPR036249">
    <property type="entry name" value="Thioredoxin-like_sf"/>
</dbReference>
<name>A0AA48KYY9_9FIRM</name>
<keyword evidence="3" id="KW-0813">Transport</keyword>
<dbReference type="Proteomes" id="UP001337580">
    <property type="component" value="Chromosome"/>
</dbReference>
<dbReference type="NCBIfam" id="TIGR01068">
    <property type="entry name" value="thioredoxin"/>
    <property type="match status" value="1"/>
</dbReference>
<dbReference type="EMBL" id="AP027924">
    <property type="protein sequence ID" value="BED91754.1"/>
    <property type="molecule type" value="Genomic_DNA"/>
</dbReference>
<evidence type="ECO:0000256" key="5">
    <source>
        <dbReference type="ARBA" id="ARBA00023157"/>
    </source>
</evidence>
<keyword evidence="6 10" id="KW-0676">Redox-active center</keyword>
<dbReference type="CDD" id="cd02947">
    <property type="entry name" value="TRX_family"/>
    <property type="match status" value="1"/>
</dbReference>
<evidence type="ECO:0000256" key="6">
    <source>
        <dbReference type="ARBA" id="ARBA00023284"/>
    </source>
</evidence>
<accession>A0AA48KYY9</accession>
<organism evidence="12">
    <name type="scientific">Candidatus Improbicoccus pseudotrichonymphae</name>
    <dbReference type="NCBI Taxonomy" id="3033792"/>
    <lineage>
        <taxon>Bacteria</taxon>
        <taxon>Bacillati</taxon>
        <taxon>Bacillota</taxon>
        <taxon>Clostridia</taxon>
        <taxon>Candidatus Improbicoccus</taxon>
    </lineage>
</organism>
<feature type="disulfide bond" description="Redox-active" evidence="10">
    <location>
        <begin position="27"/>
        <end position="30"/>
    </location>
</feature>
<evidence type="ECO:0000256" key="7">
    <source>
        <dbReference type="NCBIfam" id="TIGR01068"/>
    </source>
</evidence>